<reference evidence="2" key="1">
    <citation type="journal article" date="2015" name="BMC Genomics">
        <title>Draft genome of a commonly misdiagnosed multidrug resistant pathogen Candida auris.</title>
        <authorList>
            <person name="Chatterjee S."/>
            <person name="Alampalli S.V."/>
            <person name="Nageshan R.K."/>
            <person name="Chettiar S.T."/>
            <person name="Joshi S."/>
            <person name="Tatu U.S."/>
        </authorList>
    </citation>
    <scope>NUCLEOTIDE SEQUENCE [LARGE SCALE GENOMIC DNA]</scope>
    <source>
        <strain evidence="2">6684</strain>
    </source>
</reference>
<protein>
    <submittedName>
        <fullName evidence="1">Uncharacterized protein</fullName>
    </submittedName>
</protein>
<dbReference type="EMBL" id="LGST01000057">
    <property type="protein sequence ID" value="KND96239.1"/>
    <property type="molecule type" value="Genomic_DNA"/>
</dbReference>
<sequence length="100" mass="11798">MVPEKSVAGSYRNEASLKCRYLAIDLKEYYTNKSREQMFDGRFVWETSFASLQVSVFSKFFSDGSGTVCQYLETSQKFFEYISQFIGAPSRKHIYPWWRD</sequence>
<name>A0A0L0NQF1_CANAR</name>
<evidence type="ECO:0000313" key="1">
    <source>
        <dbReference type="EMBL" id="KND96239.1"/>
    </source>
</evidence>
<organism evidence="1 2">
    <name type="scientific">Candidozyma auris</name>
    <name type="common">Yeast</name>
    <name type="synonym">Candida auris</name>
    <dbReference type="NCBI Taxonomy" id="498019"/>
    <lineage>
        <taxon>Eukaryota</taxon>
        <taxon>Fungi</taxon>
        <taxon>Dikarya</taxon>
        <taxon>Ascomycota</taxon>
        <taxon>Saccharomycotina</taxon>
        <taxon>Pichiomycetes</taxon>
        <taxon>Metschnikowiaceae</taxon>
        <taxon>Candidozyma</taxon>
    </lineage>
</organism>
<dbReference type="VEuPathDB" id="FungiDB:QG37_07366"/>
<gene>
    <name evidence="1" type="ORF">QG37_07366</name>
</gene>
<dbReference type="AlphaFoldDB" id="A0A0L0NQF1"/>
<proteinExistence type="predicted"/>
<evidence type="ECO:0000313" key="2">
    <source>
        <dbReference type="Proteomes" id="UP000037122"/>
    </source>
</evidence>
<accession>A0A0L0NQF1</accession>
<dbReference type="Proteomes" id="UP000037122">
    <property type="component" value="Unassembled WGS sequence"/>
</dbReference>
<comment type="caution">
    <text evidence="1">The sequence shown here is derived from an EMBL/GenBank/DDBJ whole genome shotgun (WGS) entry which is preliminary data.</text>
</comment>